<accession>A0ABY8EGE3</accession>
<dbReference type="InterPro" id="IPR036388">
    <property type="entry name" value="WH-like_DNA-bd_sf"/>
</dbReference>
<evidence type="ECO:0000256" key="3">
    <source>
        <dbReference type="ARBA" id="ARBA00023163"/>
    </source>
</evidence>
<name>A0ABY8EGE3_9FIRM</name>
<dbReference type="InterPro" id="IPR036390">
    <property type="entry name" value="WH_DNA-bd_sf"/>
</dbReference>
<evidence type="ECO:0000313" key="6">
    <source>
        <dbReference type="Proteomes" id="UP001222800"/>
    </source>
</evidence>
<dbReference type="Proteomes" id="UP001222800">
    <property type="component" value="Chromosome"/>
</dbReference>
<gene>
    <name evidence="5" type="ORF">P4S50_02325</name>
</gene>
<proteinExistence type="predicted"/>
<keyword evidence="6" id="KW-1185">Reference proteome</keyword>
<sequence length="159" mass="18942">MDYLTMREIGMIARCSNTISDIEFRELKLEKGQYIFVVRVCENPGINQEELSNMTKVDRTTVAKAIKKLVEKNYIEKVSNESDRRSWKLYPTKKAFQAYDFLIEEEQYTTKIALTGFDDKEKSLIFNLLHRMRLNIEDDWKLVKRGEQRSYLKNKKNNK</sequence>
<keyword evidence="1" id="KW-0805">Transcription regulation</keyword>
<dbReference type="RefSeq" id="WP_277732895.1">
    <property type="nucleotide sequence ID" value="NZ_CP120733.1"/>
</dbReference>
<dbReference type="EMBL" id="CP120733">
    <property type="protein sequence ID" value="WFD10930.1"/>
    <property type="molecule type" value="Genomic_DNA"/>
</dbReference>
<feature type="domain" description="HTH marR-type" evidence="4">
    <location>
        <begin position="1"/>
        <end position="134"/>
    </location>
</feature>
<evidence type="ECO:0000259" key="4">
    <source>
        <dbReference type="PROSITE" id="PS50995"/>
    </source>
</evidence>
<dbReference type="SUPFAM" id="SSF46785">
    <property type="entry name" value="Winged helix' DNA-binding domain"/>
    <property type="match status" value="1"/>
</dbReference>
<dbReference type="Gene3D" id="1.10.10.10">
    <property type="entry name" value="Winged helix-like DNA-binding domain superfamily/Winged helix DNA-binding domain"/>
    <property type="match status" value="1"/>
</dbReference>
<evidence type="ECO:0000313" key="5">
    <source>
        <dbReference type="EMBL" id="WFD10930.1"/>
    </source>
</evidence>
<dbReference type="InterPro" id="IPR000835">
    <property type="entry name" value="HTH_MarR-typ"/>
</dbReference>
<evidence type="ECO:0000256" key="1">
    <source>
        <dbReference type="ARBA" id="ARBA00023015"/>
    </source>
</evidence>
<keyword evidence="2" id="KW-0238">DNA-binding</keyword>
<dbReference type="PANTHER" id="PTHR42756">
    <property type="entry name" value="TRANSCRIPTIONAL REGULATOR, MARR"/>
    <property type="match status" value="1"/>
</dbReference>
<evidence type="ECO:0000256" key="2">
    <source>
        <dbReference type="ARBA" id="ARBA00023125"/>
    </source>
</evidence>
<keyword evidence="3" id="KW-0804">Transcription</keyword>
<dbReference type="SMART" id="SM00347">
    <property type="entry name" value="HTH_MARR"/>
    <property type="match status" value="1"/>
</dbReference>
<reference evidence="5 6" key="1">
    <citation type="submission" date="2023-03" db="EMBL/GenBank/DDBJ databases">
        <title>Complete genome sequence of Tepidibacter sp. SWIR-1, isolated from a deep-sea hydrothermal vent.</title>
        <authorList>
            <person name="Li X."/>
        </authorList>
    </citation>
    <scope>NUCLEOTIDE SEQUENCE [LARGE SCALE GENOMIC DNA]</scope>
    <source>
        <strain evidence="5 6">SWIR-1</strain>
    </source>
</reference>
<dbReference type="PROSITE" id="PS50995">
    <property type="entry name" value="HTH_MARR_2"/>
    <property type="match status" value="1"/>
</dbReference>
<dbReference type="PRINTS" id="PR00598">
    <property type="entry name" value="HTHMARR"/>
</dbReference>
<dbReference type="Pfam" id="PF01047">
    <property type="entry name" value="MarR"/>
    <property type="match status" value="1"/>
</dbReference>
<protein>
    <submittedName>
        <fullName evidence="5">MarR family transcriptional regulator</fullName>
    </submittedName>
</protein>
<organism evidence="5 6">
    <name type="scientific">Tepidibacter hydrothermalis</name>
    <dbReference type="NCBI Taxonomy" id="3036126"/>
    <lineage>
        <taxon>Bacteria</taxon>
        <taxon>Bacillati</taxon>
        <taxon>Bacillota</taxon>
        <taxon>Clostridia</taxon>
        <taxon>Peptostreptococcales</taxon>
        <taxon>Peptostreptococcaceae</taxon>
        <taxon>Tepidibacter</taxon>
    </lineage>
</organism>
<dbReference type="PANTHER" id="PTHR42756:SF2">
    <property type="entry name" value="MARR FAMILY REGULATORY PROTEIN"/>
    <property type="match status" value="1"/>
</dbReference>